<comment type="caution">
    <text evidence="2">The sequence shown here is derived from an EMBL/GenBank/DDBJ whole genome shotgun (WGS) entry which is preliminary data.</text>
</comment>
<dbReference type="Gene3D" id="1.10.10.1770">
    <property type="entry name" value="Gun4-like"/>
    <property type="match status" value="1"/>
</dbReference>
<dbReference type="InterPro" id="IPR037215">
    <property type="entry name" value="GUN4-like_sf"/>
</dbReference>
<sequence length="135" mass="15451">MKELNKYLEKIEDLLKKSNFVDADDKTTEIFKKHSPLSRGTLIRLDEMWVEHSHGKYGFSVQAAIYNECGYYEAFIPRVGWEKILEESDFAVSNEFAGANLVFVGYSYGRSNQAPKGNMPTVFSDYSRSILDVFA</sequence>
<dbReference type="PANTHER" id="PTHR34800">
    <property type="entry name" value="TETRAPYRROLE-BINDING PROTEIN, CHLOROPLASTIC"/>
    <property type="match status" value="1"/>
</dbReference>
<dbReference type="Pfam" id="PF05419">
    <property type="entry name" value="GUN4"/>
    <property type="match status" value="1"/>
</dbReference>
<dbReference type="GO" id="GO:0046906">
    <property type="term" value="F:tetrapyrrole binding"/>
    <property type="evidence" value="ECO:0007669"/>
    <property type="project" value="TreeGrafter"/>
</dbReference>
<dbReference type="PANTHER" id="PTHR34800:SF1">
    <property type="entry name" value="TETRAPYRROLE-BINDING PROTEIN, CHLOROPLASTIC"/>
    <property type="match status" value="1"/>
</dbReference>
<organism evidence="2 3">
    <name type="scientific">Microcystis aeruginosa NIES-3807</name>
    <dbReference type="NCBI Taxonomy" id="2517785"/>
    <lineage>
        <taxon>Bacteria</taxon>
        <taxon>Bacillati</taxon>
        <taxon>Cyanobacteriota</taxon>
        <taxon>Cyanophyceae</taxon>
        <taxon>Oscillatoriophycideae</taxon>
        <taxon>Chroococcales</taxon>
        <taxon>Microcystaceae</taxon>
        <taxon>Microcystis</taxon>
    </lineage>
</organism>
<proteinExistence type="predicted"/>
<protein>
    <submittedName>
        <fullName evidence="2">GUN4-like protein</fullName>
    </submittedName>
</protein>
<gene>
    <name evidence="2" type="ORF">NIES3807_13360</name>
</gene>
<dbReference type="EMBL" id="BJCK01000014">
    <property type="protein sequence ID" value="GCL58171.1"/>
    <property type="molecule type" value="Genomic_DNA"/>
</dbReference>
<dbReference type="InterPro" id="IPR008629">
    <property type="entry name" value="GUN4-like"/>
</dbReference>
<dbReference type="AlphaFoldDB" id="A0AAD3AZ08"/>
<evidence type="ECO:0000259" key="1">
    <source>
        <dbReference type="Pfam" id="PF05419"/>
    </source>
</evidence>
<evidence type="ECO:0000313" key="3">
    <source>
        <dbReference type="Proteomes" id="UP000441080"/>
    </source>
</evidence>
<dbReference type="RefSeq" id="WP_159296963.1">
    <property type="nucleotide sequence ID" value="NZ_BJCK01000014.1"/>
</dbReference>
<dbReference type="SUPFAM" id="SSF140869">
    <property type="entry name" value="GUN4-like"/>
    <property type="match status" value="1"/>
</dbReference>
<reference evidence="2 3" key="1">
    <citation type="submission" date="2019-02" db="EMBL/GenBank/DDBJ databases">
        <title>Draft genome sequence of Arthrospira platensis NIES-3807.</title>
        <authorList>
            <person name="Yamaguchi H."/>
            <person name="Suzuki S."/>
            <person name="Kawachi M."/>
        </authorList>
    </citation>
    <scope>NUCLEOTIDE SEQUENCE [LARGE SCALE GENOMIC DNA]</scope>
    <source>
        <strain evidence="2 3">NIES-3807</strain>
    </source>
</reference>
<dbReference type="Proteomes" id="UP000441080">
    <property type="component" value="Unassembled WGS sequence"/>
</dbReference>
<name>A0AAD3AZ08_MICAE</name>
<feature type="domain" description="GUN4-like" evidence="1">
    <location>
        <begin position="26"/>
        <end position="121"/>
    </location>
</feature>
<accession>A0AAD3AZ08</accession>
<evidence type="ECO:0000313" key="2">
    <source>
        <dbReference type="EMBL" id="GCL58171.1"/>
    </source>
</evidence>